<keyword evidence="3" id="KW-0808">Transferase</keyword>
<feature type="transmembrane region" description="Helical" evidence="1">
    <location>
        <begin position="121"/>
        <end position="140"/>
    </location>
</feature>
<feature type="transmembrane region" description="Helical" evidence="1">
    <location>
        <begin position="98"/>
        <end position="115"/>
    </location>
</feature>
<dbReference type="PANTHER" id="PTHR30576:SF0">
    <property type="entry name" value="UNDECAPRENYL-PHOSPHATE N-ACETYLGALACTOSAMINYL 1-PHOSPHATE TRANSFERASE-RELATED"/>
    <property type="match status" value="1"/>
</dbReference>
<evidence type="ECO:0000313" key="3">
    <source>
        <dbReference type="EMBL" id="UPM43638.1"/>
    </source>
</evidence>
<evidence type="ECO:0000313" key="4">
    <source>
        <dbReference type="Proteomes" id="UP000831768"/>
    </source>
</evidence>
<dbReference type="PANTHER" id="PTHR30576">
    <property type="entry name" value="COLANIC BIOSYNTHESIS UDP-GLUCOSE LIPID CARRIER TRANSFERASE"/>
    <property type="match status" value="1"/>
</dbReference>
<name>A0A8U0A593_9EURY</name>
<organism evidence="3 4">
    <name type="scientific">Halocatena salina</name>
    <dbReference type="NCBI Taxonomy" id="2934340"/>
    <lineage>
        <taxon>Archaea</taxon>
        <taxon>Methanobacteriati</taxon>
        <taxon>Methanobacteriota</taxon>
        <taxon>Stenosarchaea group</taxon>
        <taxon>Halobacteria</taxon>
        <taxon>Halobacteriales</taxon>
        <taxon>Natronomonadaceae</taxon>
        <taxon>Halocatena</taxon>
    </lineage>
</organism>
<keyword evidence="4" id="KW-1185">Reference proteome</keyword>
<dbReference type="GO" id="GO:0016780">
    <property type="term" value="F:phosphotransferase activity, for other substituted phosphate groups"/>
    <property type="evidence" value="ECO:0007669"/>
    <property type="project" value="TreeGrafter"/>
</dbReference>
<proteinExistence type="predicted"/>
<keyword evidence="1" id="KW-1133">Transmembrane helix</keyword>
<dbReference type="Proteomes" id="UP000831768">
    <property type="component" value="Chromosome"/>
</dbReference>
<protein>
    <submittedName>
        <fullName evidence="3">Sugar transferase</fullName>
    </submittedName>
</protein>
<sequence>MSSQRSGVTSGWRYRLASVIGTASITAIVVPVTSHPTVEDLAMSLPVVSHLPKPVHTHGGLTIITVTTVLAVLLSLIPLYKPRPRRIIDVISETQRRILLAALALATIGYFDYTYRLPRMMLVLTTLGLLVLLPAWHVLIRNQKRNATESVIIIGNDVETITTLHEKADIPFIGYVSLNQPISSPSESSDRNHSSTAMAPFTDGGAVIASHADVEGLEYLGGISRLNEIIVENDPDTVVLAFSQADREEFFGVLRTCYQHGVTAKVHRDLGNDVLTCDTKSDMLRDINLEPWDWQDRMVKRAFDALFAAVGLLVASPLVLGIAIAIKLDSPGSVIYAQERTATFGGTFTIYKFRSMVENAEQATGAVISEEDAGEVDPRVTRVGRILRQTHLDEIPQLWSIFTGHMSVVGPRPERPEIDREITADVTEWKQRWFVKPGLTGPAQINDVTGHEPDRKLRYDVKYIRNQSVLLDVRIIIKQVYKVAKEATDHLK</sequence>
<keyword evidence="1" id="KW-0472">Membrane</keyword>
<feature type="transmembrane region" description="Helical" evidence="1">
    <location>
        <begin position="305"/>
        <end position="326"/>
    </location>
</feature>
<dbReference type="InterPro" id="IPR003362">
    <property type="entry name" value="Bact_transf"/>
</dbReference>
<dbReference type="EMBL" id="CP096019">
    <property type="protein sequence ID" value="UPM43638.1"/>
    <property type="molecule type" value="Genomic_DNA"/>
</dbReference>
<accession>A0A8U0A593</accession>
<dbReference type="KEGG" id="haad:MW046_04110"/>
<evidence type="ECO:0000259" key="2">
    <source>
        <dbReference type="Pfam" id="PF02397"/>
    </source>
</evidence>
<feature type="transmembrane region" description="Helical" evidence="1">
    <location>
        <begin position="55"/>
        <end position="77"/>
    </location>
</feature>
<dbReference type="Pfam" id="PF02397">
    <property type="entry name" value="Bac_transf"/>
    <property type="match status" value="1"/>
</dbReference>
<evidence type="ECO:0000256" key="1">
    <source>
        <dbReference type="SAM" id="Phobius"/>
    </source>
</evidence>
<dbReference type="Gene3D" id="3.40.50.720">
    <property type="entry name" value="NAD(P)-binding Rossmann-like Domain"/>
    <property type="match status" value="1"/>
</dbReference>
<dbReference type="AlphaFoldDB" id="A0A8U0A593"/>
<feature type="domain" description="Bacterial sugar transferase" evidence="2">
    <location>
        <begin position="300"/>
        <end position="484"/>
    </location>
</feature>
<reference evidence="3" key="1">
    <citation type="submission" date="2022-04" db="EMBL/GenBank/DDBJ databases">
        <title>Halocatena sp. nov., isolated from a salt lake.</title>
        <authorList>
            <person name="Cui H.-L."/>
        </authorList>
    </citation>
    <scope>NUCLEOTIDE SEQUENCE</scope>
    <source>
        <strain evidence="3">AD-1</strain>
    </source>
</reference>
<feature type="transmembrane region" description="Helical" evidence="1">
    <location>
        <begin position="12"/>
        <end position="35"/>
    </location>
</feature>
<gene>
    <name evidence="3" type="ORF">MW046_04110</name>
</gene>
<keyword evidence="1" id="KW-0812">Transmembrane</keyword>